<dbReference type="InterPro" id="IPR013087">
    <property type="entry name" value="Znf_C2H2_type"/>
</dbReference>
<dbReference type="InterPro" id="IPR036236">
    <property type="entry name" value="Znf_C2H2_sf"/>
</dbReference>
<dbReference type="InterPro" id="IPR004345">
    <property type="entry name" value="TB2_DP1_HVA22"/>
</dbReference>
<organism evidence="2 3">
    <name type="scientific">Hevea brasiliensis</name>
    <name type="common">Para rubber tree</name>
    <name type="synonym">Siphonia brasiliensis</name>
    <dbReference type="NCBI Taxonomy" id="3981"/>
    <lineage>
        <taxon>Eukaryota</taxon>
        <taxon>Viridiplantae</taxon>
        <taxon>Streptophyta</taxon>
        <taxon>Embryophyta</taxon>
        <taxon>Tracheophyta</taxon>
        <taxon>Spermatophyta</taxon>
        <taxon>Magnoliopsida</taxon>
        <taxon>eudicotyledons</taxon>
        <taxon>Gunneridae</taxon>
        <taxon>Pentapetalae</taxon>
        <taxon>rosids</taxon>
        <taxon>fabids</taxon>
        <taxon>Malpighiales</taxon>
        <taxon>Euphorbiaceae</taxon>
        <taxon>Crotonoideae</taxon>
        <taxon>Micrandreae</taxon>
        <taxon>Hevea</taxon>
    </lineage>
</organism>
<dbReference type="PROSITE" id="PS00028">
    <property type="entry name" value="ZINC_FINGER_C2H2_1"/>
    <property type="match status" value="1"/>
</dbReference>
<proteinExistence type="predicted"/>
<evidence type="ECO:0000259" key="1">
    <source>
        <dbReference type="PROSITE" id="PS00028"/>
    </source>
</evidence>
<keyword evidence="3" id="KW-1185">Reference proteome</keyword>
<name>A0ABQ9M432_HEVBR</name>
<dbReference type="Proteomes" id="UP001174677">
    <property type="component" value="Chromosome 8"/>
</dbReference>
<dbReference type="SMART" id="SM00355">
    <property type="entry name" value="ZnF_C2H2"/>
    <property type="match status" value="4"/>
</dbReference>
<dbReference type="Pfam" id="PF12874">
    <property type="entry name" value="zf-met"/>
    <property type="match status" value="4"/>
</dbReference>
<dbReference type="Pfam" id="PF03134">
    <property type="entry name" value="TB2_DP1_HVA22"/>
    <property type="match status" value="1"/>
</dbReference>
<feature type="domain" description="C2H2-type" evidence="1">
    <location>
        <begin position="374"/>
        <end position="396"/>
    </location>
</feature>
<dbReference type="PANTHER" id="PTHR47487:SF21">
    <property type="entry name" value="C2H2-TYPE DOMAIN-CONTAINING PROTEIN"/>
    <property type="match status" value="1"/>
</dbReference>
<dbReference type="Gene3D" id="3.30.160.60">
    <property type="entry name" value="Classic Zinc Finger"/>
    <property type="match status" value="3"/>
</dbReference>
<dbReference type="SMART" id="SM00451">
    <property type="entry name" value="ZnF_U1"/>
    <property type="match status" value="4"/>
</dbReference>
<reference evidence="2 3" key="1">
    <citation type="journal article" date="2023" name="Plant Biotechnol. J.">
        <title>Chromosome-level wild Hevea brasiliensis genome provides new tools for genomic-assisted breeding and valuable loci to elevate rubber yield.</title>
        <authorList>
            <person name="Cheng H."/>
            <person name="Song X."/>
            <person name="Hu Y."/>
            <person name="Wu T."/>
            <person name="Yang Q."/>
            <person name="An Z."/>
            <person name="Feng S."/>
            <person name="Deng Z."/>
            <person name="Wu W."/>
            <person name="Zeng X."/>
            <person name="Tu M."/>
            <person name="Wang X."/>
            <person name="Huang H."/>
        </authorList>
    </citation>
    <scope>NUCLEOTIDE SEQUENCE [LARGE SCALE GENOMIC DNA]</scope>
    <source>
        <strain evidence="2">MT/VB/25A 57/8</strain>
    </source>
</reference>
<dbReference type="SUPFAM" id="SSF57667">
    <property type="entry name" value="beta-beta-alpha zinc fingers"/>
    <property type="match status" value="4"/>
</dbReference>
<dbReference type="InterPro" id="IPR003604">
    <property type="entry name" value="Matrin/U1-like-C_Znf_C2H2"/>
</dbReference>
<accession>A0ABQ9M432</accession>
<evidence type="ECO:0000313" key="2">
    <source>
        <dbReference type="EMBL" id="KAJ9174989.1"/>
    </source>
</evidence>
<dbReference type="PANTHER" id="PTHR47487">
    <property type="entry name" value="OS06G0651300 PROTEIN-RELATED"/>
    <property type="match status" value="1"/>
</dbReference>
<gene>
    <name evidence="2" type="ORF">P3X46_013577</name>
</gene>
<dbReference type="EMBL" id="JARPOI010000008">
    <property type="protein sequence ID" value="KAJ9174989.1"/>
    <property type="molecule type" value="Genomic_DNA"/>
</dbReference>
<evidence type="ECO:0000313" key="3">
    <source>
        <dbReference type="Proteomes" id="UP001174677"/>
    </source>
</evidence>
<protein>
    <recommendedName>
        <fullName evidence="1">C2H2-type domain-containing protein</fullName>
    </recommendedName>
</protein>
<sequence length="453" mass="50841">MGLIGLFFKFAGHCFDVLAWPLFALGYPLCASIQAIETNSISDTQKLITYWVCFSLILLFENALSKLLECLPWWTYIKLVIVVCLVTPHFDGSLYVYKHIVHPCLSMDPLIFLNRLIKLMEFFKKDNMLVEVKNAKETGAEALENLIPFKPEFEETKVVQKDISLVEVTESKELASTKQVRQIEPDLASAGNRTSAPLDFKEMTPAVFAARDLPDVLQSNSIQKEWTCAVCQLTTASGANVISHLRGKRHQDACEKLKVYNQTLKSKVSPASEMENAKLAESRGNLPDKQHCKRTHEPWTCALCHVTTTNKADLVSHFQGRRHKDALEKLKTEIRTSKSRTSPALTETGSPLMHTEMATAAAAGRDVPDLPWTCAVCNTKIQHETSLISHLEGRRHEDACKNYKVKNQIRKSLWCAICNISCSSEGNMQAHLEGNMHLTRTQELISVGSKPEN</sequence>
<comment type="caution">
    <text evidence="2">The sequence shown here is derived from an EMBL/GenBank/DDBJ whole genome shotgun (WGS) entry which is preliminary data.</text>
</comment>